<dbReference type="Proteomes" id="UP000468943">
    <property type="component" value="Unassembled WGS sequence"/>
</dbReference>
<dbReference type="AlphaFoldDB" id="A0A6I4SIZ6"/>
<comment type="similarity">
    <text evidence="1">Belongs to the N-acylglucosamine 2-epimerase family.</text>
</comment>
<evidence type="ECO:0000313" key="3">
    <source>
        <dbReference type="EMBL" id="MXO55368.1"/>
    </source>
</evidence>
<keyword evidence="4" id="KW-1185">Reference proteome</keyword>
<dbReference type="InterPro" id="IPR012341">
    <property type="entry name" value="6hp_glycosidase-like_sf"/>
</dbReference>
<keyword evidence="2" id="KW-0413">Isomerase</keyword>
<name>A0A6I4SIZ6_9SPHN</name>
<dbReference type="InterPro" id="IPR010819">
    <property type="entry name" value="AGE/CE"/>
</dbReference>
<dbReference type="InterPro" id="IPR008928">
    <property type="entry name" value="6-hairpin_glycosidase_sf"/>
</dbReference>
<gene>
    <name evidence="3" type="ORF">GRI36_00595</name>
</gene>
<protein>
    <recommendedName>
        <fullName evidence="5">Mannose-6-phosphate isomerase</fullName>
    </recommendedName>
</protein>
<accession>A0A6I4SIZ6</accession>
<dbReference type="GO" id="GO:0016853">
    <property type="term" value="F:isomerase activity"/>
    <property type="evidence" value="ECO:0007669"/>
    <property type="project" value="UniProtKB-KW"/>
</dbReference>
<dbReference type="Gene3D" id="1.50.10.10">
    <property type="match status" value="1"/>
</dbReference>
<dbReference type="PANTHER" id="PTHR15108">
    <property type="entry name" value="N-ACYLGLUCOSAMINE-2-EPIMERASE"/>
    <property type="match status" value="1"/>
</dbReference>
<reference evidence="3 4" key="1">
    <citation type="submission" date="2019-12" db="EMBL/GenBank/DDBJ databases">
        <title>Genomic-based taxomic classification of the family Erythrobacteraceae.</title>
        <authorList>
            <person name="Xu L."/>
        </authorList>
    </citation>
    <scope>NUCLEOTIDE SEQUENCE [LARGE SCALE GENOMIC DNA]</scope>
    <source>
        <strain evidence="3 4">JCM 17802</strain>
    </source>
</reference>
<evidence type="ECO:0000256" key="2">
    <source>
        <dbReference type="ARBA" id="ARBA00023235"/>
    </source>
</evidence>
<evidence type="ECO:0000256" key="1">
    <source>
        <dbReference type="ARBA" id="ARBA00008558"/>
    </source>
</evidence>
<dbReference type="RefSeq" id="WP_160596701.1">
    <property type="nucleotide sequence ID" value="NZ_WTYS01000001.1"/>
</dbReference>
<organism evidence="3 4">
    <name type="scientific">Pontixanthobacter gangjinensis</name>
    <dbReference type="NCBI Taxonomy" id="1028742"/>
    <lineage>
        <taxon>Bacteria</taxon>
        <taxon>Pseudomonadati</taxon>
        <taxon>Pseudomonadota</taxon>
        <taxon>Alphaproteobacteria</taxon>
        <taxon>Sphingomonadales</taxon>
        <taxon>Erythrobacteraceae</taxon>
        <taxon>Pontixanthobacter</taxon>
    </lineage>
</organism>
<proteinExistence type="inferred from homology"/>
<evidence type="ECO:0008006" key="5">
    <source>
        <dbReference type="Google" id="ProtNLM"/>
    </source>
</evidence>
<evidence type="ECO:0000313" key="4">
    <source>
        <dbReference type="Proteomes" id="UP000468943"/>
    </source>
</evidence>
<dbReference type="SUPFAM" id="SSF48208">
    <property type="entry name" value="Six-hairpin glycosidases"/>
    <property type="match status" value="1"/>
</dbReference>
<comment type="caution">
    <text evidence="3">The sequence shown here is derived from an EMBL/GenBank/DDBJ whole genome shotgun (WGS) entry which is preliminary data.</text>
</comment>
<dbReference type="Pfam" id="PF07221">
    <property type="entry name" value="GlcNAc_2-epim"/>
    <property type="match status" value="1"/>
</dbReference>
<dbReference type="OrthoDB" id="9806359at2"/>
<dbReference type="GO" id="GO:0005975">
    <property type="term" value="P:carbohydrate metabolic process"/>
    <property type="evidence" value="ECO:0007669"/>
    <property type="project" value="InterPro"/>
</dbReference>
<dbReference type="EMBL" id="WTYS01000001">
    <property type="protein sequence ID" value="MXO55368.1"/>
    <property type="molecule type" value="Genomic_DNA"/>
</dbReference>
<sequence>MNDDLSSQSALKADAHALASRAQRWMLEEAFPFWAEQAPDPAGGFYERLDLSGTPISGEPSRVRLQARMVFTFALAAELGWDRARGLALTERGIATLTKDCRRPDGLYGTLVQPGTGLVDEAAETYDTAFALLAFATAYRVFSLSSAWDAGSELSQAIEKHLKLAASDSGYRERLPAPSIREQNPHMHLTEASLAWFEATKDEAARDRAVAIIGFVQDEFFDSEAGMLYEFSGGSGPKNRIEAGHLFEWVWILGRLREVSVHCRQELADALHDGGMRLLDDLDYLPLSQHCDGSVREAVQRTWGPTEKLKAHIAHWRVHRTDALARLVLDSAQGLFDDHVEGAIEGAWIDAISPNGRPLITDITPATGYHIFLAFQELMRFSEELNA</sequence>